<keyword evidence="3 4" id="KW-0342">GTP-binding</keyword>
<feature type="domain" description="RapZ C-terminal" evidence="6">
    <location>
        <begin position="164"/>
        <end position="283"/>
    </location>
</feature>
<organism evidence="7 8">
    <name type="scientific">Mediterraneibacter catenae</name>
    <dbReference type="NCBI Taxonomy" id="2594882"/>
    <lineage>
        <taxon>Bacteria</taxon>
        <taxon>Bacillati</taxon>
        <taxon>Bacillota</taxon>
        <taxon>Clostridia</taxon>
        <taxon>Lachnospirales</taxon>
        <taxon>Lachnospiraceae</taxon>
        <taxon>Mediterraneibacter</taxon>
    </lineage>
</organism>
<dbReference type="GO" id="GO:0005524">
    <property type="term" value="F:ATP binding"/>
    <property type="evidence" value="ECO:0007669"/>
    <property type="project" value="UniProtKB-UniRule"/>
</dbReference>
<reference evidence="7" key="1">
    <citation type="submission" date="2019-07" db="EMBL/GenBank/DDBJ databases">
        <authorList>
            <person name="Wongkuna S."/>
            <person name="Scaria J."/>
        </authorList>
    </citation>
    <scope>NUCLEOTIDE SEQUENCE [LARGE SCALE GENOMIC DNA]</scope>
    <source>
        <strain evidence="7">SW178</strain>
    </source>
</reference>
<evidence type="ECO:0000256" key="2">
    <source>
        <dbReference type="ARBA" id="ARBA00022840"/>
    </source>
</evidence>
<dbReference type="RefSeq" id="WP_087151846.1">
    <property type="nucleotide sequence ID" value="NZ_VMSO01000011.1"/>
</dbReference>
<dbReference type="NCBIfam" id="NF003828">
    <property type="entry name" value="PRK05416.1"/>
    <property type="match status" value="1"/>
</dbReference>
<gene>
    <name evidence="7" type="primary">rapZ</name>
    <name evidence="7" type="ORF">FNY66_09905</name>
</gene>
<dbReference type="Pfam" id="PF03668">
    <property type="entry name" value="RapZ-like_N"/>
    <property type="match status" value="1"/>
</dbReference>
<evidence type="ECO:0000313" key="7">
    <source>
        <dbReference type="EMBL" id="KAA8501209.1"/>
    </source>
</evidence>
<evidence type="ECO:0000313" key="8">
    <source>
        <dbReference type="Proteomes" id="UP000322025"/>
    </source>
</evidence>
<feature type="binding site" evidence="4">
    <location>
        <begin position="59"/>
        <end position="62"/>
    </location>
    <ligand>
        <name>GTP</name>
        <dbReference type="ChEBI" id="CHEBI:37565"/>
    </ligand>
</feature>
<dbReference type="InterPro" id="IPR053931">
    <property type="entry name" value="RapZ_C"/>
</dbReference>
<dbReference type="OrthoDB" id="9784461at2"/>
<keyword evidence="2 4" id="KW-0067">ATP-binding</keyword>
<name>A0A5M9I0D6_9FIRM</name>
<protein>
    <submittedName>
        <fullName evidence="7">RNase adapter RapZ</fullName>
    </submittedName>
</protein>
<dbReference type="PANTHER" id="PTHR30448">
    <property type="entry name" value="RNASE ADAPTER PROTEIN RAPZ"/>
    <property type="match status" value="1"/>
</dbReference>
<comment type="caution">
    <text evidence="7">The sequence shown here is derived from an EMBL/GenBank/DDBJ whole genome shotgun (WGS) entry which is preliminary data.</text>
</comment>
<evidence type="ECO:0000256" key="1">
    <source>
        <dbReference type="ARBA" id="ARBA00022741"/>
    </source>
</evidence>
<keyword evidence="1 4" id="KW-0547">Nucleotide-binding</keyword>
<evidence type="ECO:0000259" key="6">
    <source>
        <dbReference type="Pfam" id="PF22740"/>
    </source>
</evidence>
<dbReference type="Proteomes" id="UP000322025">
    <property type="component" value="Unassembled WGS sequence"/>
</dbReference>
<dbReference type="GO" id="GO:0005525">
    <property type="term" value="F:GTP binding"/>
    <property type="evidence" value="ECO:0007669"/>
    <property type="project" value="UniProtKB-UniRule"/>
</dbReference>
<dbReference type="PANTHER" id="PTHR30448:SF0">
    <property type="entry name" value="RNASE ADAPTER PROTEIN RAPZ"/>
    <property type="match status" value="1"/>
</dbReference>
<accession>A0A5M9I0D6</accession>
<evidence type="ECO:0000256" key="4">
    <source>
        <dbReference type="HAMAP-Rule" id="MF_00636"/>
    </source>
</evidence>
<evidence type="ECO:0000256" key="3">
    <source>
        <dbReference type="ARBA" id="ARBA00023134"/>
    </source>
</evidence>
<dbReference type="Pfam" id="PF22740">
    <property type="entry name" value="PapZ_C"/>
    <property type="match status" value="1"/>
</dbReference>
<dbReference type="PIRSF" id="PIRSF005052">
    <property type="entry name" value="P-loopkin"/>
    <property type="match status" value="1"/>
</dbReference>
<feature type="binding site" evidence="4">
    <location>
        <begin position="8"/>
        <end position="15"/>
    </location>
    <ligand>
        <name>ATP</name>
        <dbReference type="ChEBI" id="CHEBI:30616"/>
    </ligand>
</feature>
<keyword evidence="8" id="KW-1185">Reference proteome</keyword>
<dbReference type="HAMAP" id="MF_00636">
    <property type="entry name" value="RapZ_like"/>
    <property type="match status" value="1"/>
</dbReference>
<dbReference type="InterPro" id="IPR005337">
    <property type="entry name" value="RapZ-like"/>
</dbReference>
<dbReference type="AlphaFoldDB" id="A0A5M9I0D6"/>
<dbReference type="EMBL" id="VMSO01000011">
    <property type="protein sequence ID" value="KAA8501209.1"/>
    <property type="molecule type" value="Genomic_DNA"/>
</dbReference>
<feature type="domain" description="RapZ-like N-terminal" evidence="5">
    <location>
        <begin position="1"/>
        <end position="155"/>
    </location>
</feature>
<dbReference type="SUPFAM" id="SSF52540">
    <property type="entry name" value="P-loop containing nucleoside triphosphate hydrolases"/>
    <property type="match status" value="1"/>
</dbReference>
<proteinExistence type="inferred from homology"/>
<sequence length="293" mass="33652">MRFVIVTGMSGAGKTTALKMLEDMGYFCVDNLPIPLLTRFVEMFSEPEEEVKKIALGLDVRGGQDFTGLQEVLDEMDEKQTSYEILFLDAQDDVLIKRYKETRRQHPLSGSGRVDTGIAKEREKIMFLKMRATYILDTSKMLTRELKLELEKIFVKGESFCNLYITVMSFGFKYGIPQDSDLVFDVRFLPNPYYIDELREKTGNDPEVQDYVMENDKAREFLDKLTDMVDFLIPNYILEGKNQLVIAIGCTGGKHRSVTLANALYQKLGSQENYGVRIEHRDIGKDAITKRKE</sequence>
<dbReference type="InterPro" id="IPR053930">
    <property type="entry name" value="RapZ-like_N"/>
</dbReference>
<dbReference type="InterPro" id="IPR027417">
    <property type="entry name" value="P-loop_NTPase"/>
</dbReference>
<evidence type="ECO:0000259" key="5">
    <source>
        <dbReference type="Pfam" id="PF03668"/>
    </source>
</evidence>